<evidence type="ECO:0000256" key="9">
    <source>
        <dbReference type="SAM" id="MobiDB-lite"/>
    </source>
</evidence>
<feature type="region of interest" description="Disordered" evidence="9">
    <location>
        <begin position="138"/>
        <end position="162"/>
    </location>
</feature>
<gene>
    <name evidence="12" type="ORF">CICLE_v10006586mg</name>
</gene>
<dbReference type="Gramene" id="ESR35089">
    <property type="protein sequence ID" value="ESR35089"/>
    <property type="gene ID" value="CICLE_v10006586mg"/>
</dbReference>
<dbReference type="InterPro" id="IPR006447">
    <property type="entry name" value="Myb_dom_plants"/>
</dbReference>
<dbReference type="PROSITE" id="PS50110">
    <property type="entry name" value="RESPONSE_REGULATORY"/>
    <property type="match status" value="1"/>
</dbReference>
<proteinExistence type="predicted"/>
<comment type="subcellular location">
    <subcellularLocation>
        <location evidence="1">Nucleus</location>
    </subcellularLocation>
</comment>
<evidence type="ECO:0000256" key="3">
    <source>
        <dbReference type="ARBA" id="ARBA00023012"/>
    </source>
</evidence>
<feature type="region of interest" description="Disordered" evidence="9">
    <location>
        <begin position="538"/>
        <end position="564"/>
    </location>
</feature>
<dbReference type="PANTHER" id="PTHR43874">
    <property type="entry name" value="TWO-COMPONENT RESPONSE REGULATOR"/>
    <property type="match status" value="1"/>
</dbReference>
<dbReference type="InterPro" id="IPR017930">
    <property type="entry name" value="Myb_dom"/>
</dbReference>
<dbReference type="AlphaFoldDB" id="V4U759"/>
<evidence type="ECO:0000256" key="4">
    <source>
        <dbReference type="ARBA" id="ARBA00023015"/>
    </source>
</evidence>
<keyword evidence="2 8" id="KW-0597">Phosphoprotein</keyword>
<dbReference type="Proteomes" id="UP000030687">
    <property type="component" value="Unassembled WGS sequence"/>
</dbReference>
<dbReference type="PANTHER" id="PTHR43874:SF19">
    <property type="entry name" value="RESPONSE REGULATOR 23-RELATED"/>
    <property type="match status" value="1"/>
</dbReference>
<accession>V4U759</accession>
<protein>
    <recommendedName>
        <fullName evidence="14">Response regulatory domain-containing protein</fullName>
    </recommendedName>
</protein>
<keyword evidence="4" id="KW-0805">Transcription regulation</keyword>
<evidence type="ECO:0000259" key="10">
    <source>
        <dbReference type="PROSITE" id="PS50110"/>
    </source>
</evidence>
<dbReference type="SUPFAM" id="SSF52172">
    <property type="entry name" value="CheY-like"/>
    <property type="match status" value="1"/>
</dbReference>
<organism evidence="12 13">
    <name type="scientific">Citrus clementina</name>
    <name type="common">Clementine</name>
    <name type="synonym">Citrus deliciosa x Citrus sinensis</name>
    <dbReference type="NCBI Taxonomy" id="85681"/>
    <lineage>
        <taxon>Eukaryota</taxon>
        <taxon>Viridiplantae</taxon>
        <taxon>Streptophyta</taxon>
        <taxon>Embryophyta</taxon>
        <taxon>Tracheophyta</taxon>
        <taxon>Spermatophyta</taxon>
        <taxon>Magnoliopsida</taxon>
        <taxon>eudicotyledons</taxon>
        <taxon>Gunneridae</taxon>
        <taxon>Pentapetalae</taxon>
        <taxon>rosids</taxon>
        <taxon>malvids</taxon>
        <taxon>Sapindales</taxon>
        <taxon>Rutaceae</taxon>
        <taxon>Aurantioideae</taxon>
        <taxon>Citrus</taxon>
    </lineage>
</organism>
<dbReference type="GO" id="GO:0009736">
    <property type="term" value="P:cytokinin-activated signaling pathway"/>
    <property type="evidence" value="ECO:0007669"/>
    <property type="project" value="InterPro"/>
</dbReference>
<dbReference type="InterPro" id="IPR001789">
    <property type="entry name" value="Sig_transdc_resp-reg_receiver"/>
</dbReference>
<evidence type="ECO:0000256" key="8">
    <source>
        <dbReference type="PROSITE-ProRule" id="PRU00169"/>
    </source>
</evidence>
<dbReference type="SMART" id="SM00448">
    <property type="entry name" value="REC"/>
    <property type="match status" value="1"/>
</dbReference>
<dbReference type="GO" id="GO:0000160">
    <property type="term" value="P:phosphorelay signal transduction system"/>
    <property type="evidence" value="ECO:0007669"/>
    <property type="project" value="UniProtKB-KW"/>
</dbReference>
<dbReference type="Gene3D" id="3.40.50.2300">
    <property type="match status" value="1"/>
</dbReference>
<reference evidence="12 13" key="1">
    <citation type="submission" date="2013-10" db="EMBL/GenBank/DDBJ databases">
        <authorList>
            <consortium name="International Citrus Genome Consortium"/>
            <person name="Jenkins J."/>
            <person name="Schmutz J."/>
            <person name="Prochnik S."/>
            <person name="Rokhsar D."/>
            <person name="Gmitter F."/>
            <person name="Ollitrault P."/>
            <person name="Machado M."/>
            <person name="Talon M."/>
            <person name="Wincker P."/>
            <person name="Jaillon O."/>
            <person name="Morgante M."/>
        </authorList>
    </citation>
    <scope>NUCLEOTIDE SEQUENCE</scope>
    <source>
        <strain evidence="13">cv. Clemenules</strain>
    </source>
</reference>
<evidence type="ECO:0000256" key="1">
    <source>
        <dbReference type="ARBA" id="ARBA00004123"/>
    </source>
</evidence>
<keyword evidence="7" id="KW-0539">Nucleus</keyword>
<dbReference type="GO" id="GO:0005634">
    <property type="term" value="C:nucleus"/>
    <property type="evidence" value="ECO:0007669"/>
    <property type="project" value="UniProtKB-SubCell"/>
</dbReference>
<keyword evidence="3" id="KW-0902">Two-component regulatory system</keyword>
<dbReference type="InterPro" id="IPR009057">
    <property type="entry name" value="Homeodomain-like_sf"/>
</dbReference>
<feature type="domain" description="HTH myb-type" evidence="11">
    <location>
        <begin position="165"/>
        <end position="224"/>
    </location>
</feature>
<dbReference type="NCBIfam" id="TIGR01557">
    <property type="entry name" value="myb_SHAQKYF"/>
    <property type="match status" value="1"/>
</dbReference>
<evidence type="ECO:0000259" key="11">
    <source>
        <dbReference type="PROSITE" id="PS51294"/>
    </source>
</evidence>
<dbReference type="KEGG" id="cic:CICLE_v10006586mg"/>
<dbReference type="EMBL" id="KI537036">
    <property type="protein sequence ID" value="ESR35089.1"/>
    <property type="molecule type" value="Genomic_DNA"/>
</dbReference>
<name>V4U759_CITCL</name>
<keyword evidence="6" id="KW-0804">Transcription</keyword>
<evidence type="ECO:0000256" key="2">
    <source>
        <dbReference type="ARBA" id="ARBA00022553"/>
    </source>
</evidence>
<dbReference type="GO" id="GO:0003677">
    <property type="term" value="F:DNA binding"/>
    <property type="evidence" value="ECO:0007669"/>
    <property type="project" value="InterPro"/>
</dbReference>
<dbReference type="PROSITE" id="PS51294">
    <property type="entry name" value="HTH_MYB"/>
    <property type="match status" value="1"/>
</dbReference>
<evidence type="ECO:0000313" key="13">
    <source>
        <dbReference type="Proteomes" id="UP000030687"/>
    </source>
</evidence>
<dbReference type="CDD" id="cd17584">
    <property type="entry name" value="REC_typeB_ARR-like"/>
    <property type="match status" value="1"/>
</dbReference>
<dbReference type="FunFam" id="1.10.10.60:FF:000007">
    <property type="entry name" value="Two-component response regulator"/>
    <property type="match status" value="1"/>
</dbReference>
<evidence type="ECO:0000313" key="12">
    <source>
        <dbReference type="EMBL" id="ESR35089.1"/>
    </source>
</evidence>
<dbReference type="SUPFAM" id="SSF46689">
    <property type="entry name" value="Homeodomain-like"/>
    <property type="match status" value="1"/>
</dbReference>
<feature type="non-terminal residue" evidence="12">
    <location>
        <position position="631"/>
    </location>
</feature>
<keyword evidence="13" id="KW-1185">Reference proteome</keyword>
<keyword evidence="5" id="KW-0010">Activator</keyword>
<dbReference type="InterPro" id="IPR011006">
    <property type="entry name" value="CheY-like_superfamily"/>
</dbReference>
<evidence type="ECO:0008006" key="14">
    <source>
        <dbReference type="Google" id="ProtNLM"/>
    </source>
</evidence>
<feature type="compositionally biased region" description="Polar residues" evidence="9">
    <location>
        <begin position="544"/>
        <end position="564"/>
    </location>
</feature>
<dbReference type="InterPro" id="IPR045279">
    <property type="entry name" value="ARR-like"/>
</dbReference>
<evidence type="ECO:0000256" key="7">
    <source>
        <dbReference type="ARBA" id="ARBA00023242"/>
    </source>
</evidence>
<feature type="modified residue" description="4-aspartylphosphate" evidence="8">
    <location>
        <position position="60"/>
    </location>
</feature>
<evidence type="ECO:0000256" key="6">
    <source>
        <dbReference type="ARBA" id="ARBA00023163"/>
    </source>
</evidence>
<dbReference type="InParanoid" id="V4U759"/>
<evidence type="ECO:0000256" key="5">
    <source>
        <dbReference type="ARBA" id="ARBA00023159"/>
    </source>
</evidence>
<feature type="domain" description="Response regulatory" evidence="10">
    <location>
        <begin position="10"/>
        <end position="125"/>
    </location>
</feature>
<dbReference type="Gene3D" id="1.10.10.60">
    <property type="entry name" value="Homeodomain-like"/>
    <property type="match status" value="1"/>
</dbReference>
<sequence length="631" mass="69408">MAKPSFLRFNVLVVDDDSTSLAIVSAVLKHWDYDVVTVKRPVDALAMIRIHQDIDLVITDLHMPEMNGLELQKEINEEFIHLPVMVMSSDDRESVIMKSLASGAVFYMVKPVNPDALRNVWQYAVTSKKGKSIFIEEKKKESKTNSKRKASKRRKDELEGENAAAPKKVKVVWTNSLHNRFLQAIRHITLEKAVPKKILEFMNVPGLTRENVASHLQKYRIFLKRVAENGINAALKNFNHRSSLASGRTSMMLQEVQDYAQAIEKQLQMRTSPFIPRYGRGISELNGNTSFGSIGLQSHNSLSHMGLLGVQDNFHQPFFGNTTYPLYQANPGTTFGTGLIDMGTNSFSCGGLSGGLLNGSNSNQIFRQKSKLRPDPYDNNTGASSLKGFGASGLEKMWTIKNNPYLNYAGMRLKNDGDQLVGAGEVGLNVKGDAGAGNEGPTFHHLPPGYSSSSAGFAVGNELEHTSVLPPLSLSQQQYGLGKKVENDFTFGLMNTVNASVNDDTARPEQLGEGADFGDLLFDLSDFQFLFQQQGDGEGALNPNIGSGSGSHQPELNRPINQSQNPVLPSAFADNASVIINAKILCSDSSMQKYCAQIQDIQEVMNLDLGNSNAKPLNDYYPRLDQNPNNQ</sequence>
<dbReference type="Pfam" id="PF00072">
    <property type="entry name" value="Response_reg"/>
    <property type="match status" value="1"/>
</dbReference>
<dbReference type="eggNOG" id="KOG1601">
    <property type="taxonomic scope" value="Eukaryota"/>
</dbReference>